<reference evidence="1" key="2">
    <citation type="journal article" date="2015" name="Fish Shellfish Immunol.">
        <title>Early steps in the European eel (Anguilla anguilla)-Vibrio vulnificus interaction in the gills: Role of the RtxA13 toxin.</title>
        <authorList>
            <person name="Callol A."/>
            <person name="Pajuelo D."/>
            <person name="Ebbesson L."/>
            <person name="Teles M."/>
            <person name="MacKenzie S."/>
            <person name="Amaro C."/>
        </authorList>
    </citation>
    <scope>NUCLEOTIDE SEQUENCE</scope>
</reference>
<evidence type="ECO:0000313" key="1">
    <source>
        <dbReference type="EMBL" id="JAH67427.1"/>
    </source>
</evidence>
<dbReference type="AlphaFoldDB" id="A0A0E9UNR1"/>
<accession>A0A0E9UNR1</accession>
<reference evidence="1" key="1">
    <citation type="submission" date="2014-11" db="EMBL/GenBank/DDBJ databases">
        <authorList>
            <person name="Amaro Gonzalez C."/>
        </authorList>
    </citation>
    <scope>NUCLEOTIDE SEQUENCE</scope>
</reference>
<proteinExistence type="predicted"/>
<protein>
    <submittedName>
        <fullName evidence="1">Uncharacterized protein</fullName>
    </submittedName>
</protein>
<sequence length="66" mass="7941">MQLLAIFPLLFQNFSKNIIFHNFSRAWKLHFKFQLLFQVFHDRTNPEISLDIDLPRAIVYFKIVCG</sequence>
<name>A0A0E9UNR1_ANGAN</name>
<dbReference type="EMBL" id="GBXM01041150">
    <property type="protein sequence ID" value="JAH67427.1"/>
    <property type="molecule type" value="Transcribed_RNA"/>
</dbReference>
<organism evidence="1">
    <name type="scientific">Anguilla anguilla</name>
    <name type="common">European freshwater eel</name>
    <name type="synonym">Muraena anguilla</name>
    <dbReference type="NCBI Taxonomy" id="7936"/>
    <lineage>
        <taxon>Eukaryota</taxon>
        <taxon>Metazoa</taxon>
        <taxon>Chordata</taxon>
        <taxon>Craniata</taxon>
        <taxon>Vertebrata</taxon>
        <taxon>Euteleostomi</taxon>
        <taxon>Actinopterygii</taxon>
        <taxon>Neopterygii</taxon>
        <taxon>Teleostei</taxon>
        <taxon>Anguilliformes</taxon>
        <taxon>Anguillidae</taxon>
        <taxon>Anguilla</taxon>
    </lineage>
</organism>